<proteinExistence type="predicted"/>
<dbReference type="STRING" id="1884381.SAMN05518846_10380"/>
<keyword evidence="2" id="KW-1185">Reference proteome</keyword>
<sequence length="53" mass="6153">MTPITSFFRNLEAKCCAACGETIHEQAESYANECSTCQEKMSYDAYKYYHQKK</sequence>
<dbReference type="Proteomes" id="UP000198915">
    <property type="component" value="Unassembled WGS sequence"/>
</dbReference>
<gene>
    <name evidence="1" type="ORF">SAMN05518846_10380</name>
</gene>
<evidence type="ECO:0000313" key="2">
    <source>
        <dbReference type="Proteomes" id="UP000198915"/>
    </source>
</evidence>
<reference evidence="2" key="1">
    <citation type="submission" date="2016-10" db="EMBL/GenBank/DDBJ databases">
        <authorList>
            <person name="Varghese N."/>
            <person name="Submissions S."/>
        </authorList>
    </citation>
    <scope>NUCLEOTIDE SEQUENCE [LARGE SCALE GENOMIC DNA]</scope>
    <source>
        <strain evidence="2">OK042</strain>
    </source>
</reference>
<name>A0A1I3QLX0_9BACL</name>
<organism evidence="1 2">
    <name type="scientific">Brevibacillus centrosporus</name>
    <dbReference type="NCBI Taxonomy" id="54910"/>
    <lineage>
        <taxon>Bacteria</taxon>
        <taxon>Bacillati</taxon>
        <taxon>Bacillota</taxon>
        <taxon>Bacilli</taxon>
        <taxon>Bacillales</taxon>
        <taxon>Paenibacillaceae</taxon>
        <taxon>Brevibacillus</taxon>
    </lineage>
</organism>
<dbReference type="RefSeq" id="WP_092267053.1">
    <property type="nucleotide sequence ID" value="NZ_BJOE01000004.1"/>
</dbReference>
<accession>A0A1I3QLX0</accession>
<dbReference type="InterPro" id="IPR025432">
    <property type="entry name" value="YhfH-like"/>
</dbReference>
<dbReference type="EMBL" id="FORT01000003">
    <property type="protein sequence ID" value="SFJ34529.1"/>
    <property type="molecule type" value="Genomic_DNA"/>
</dbReference>
<dbReference type="Pfam" id="PF14149">
    <property type="entry name" value="YhfH"/>
    <property type="match status" value="1"/>
</dbReference>
<evidence type="ECO:0000313" key="1">
    <source>
        <dbReference type="EMBL" id="SFJ34529.1"/>
    </source>
</evidence>
<protein>
    <submittedName>
        <fullName evidence="1">YhfH-like protein</fullName>
    </submittedName>
</protein>
<dbReference type="AlphaFoldDB" id="A0A1I3QLX0"/>